<dbReference type="AlphaFoldDB" id="A0A1E4T9B8"/>
<feature type="region of interest" description="Disordered" evidence="1">
    <location>
        <begin position="246"/>
        <end position="280"/>
    </location>
</feature>
<evidence type="ECO:0000313" key="4">
    <source>
        <dbReference type="EMBL" id="ODV88346.1"/>
    </source>
</evidence>
<dbReference type="SMART" id="SM00198">
    <property type="entry name" value="SCP"/>
    <property type="match status" value="1"/>
</dbReference>
<dbReference type="InterPro" id="IPR035940">
    <property type="entry name" value="CAP_sf"/>
</dbReference>
<dbReference type="Proteomes" id="UP000095023">
    <property type="component" value="Unassembled WGS sequence"/>
</dbReference>
<organism evidence="4 5">
    <name type="scientific">Tortispora caseinolytica NRRL Y-17796</name>
    <dbReference type="NCBI Taxonomy" id="767744"/>
    <lineage>
        <taxon>Eukaryota</taxon>
        <taxon>Fungi</taxon>
        <taxon>Dikarya</taxon>
        <taxon>Ascomycota</taxon>
        <taxon>Saccharomycotina</taxon>
        <taxon>Trigonopsidomycetes</taxon>
        <taxon>Trigonopsidales</taxon>
        <taxon>Trigonopsidaceae</taxon>
        <taxon>Tortispora</taxon>
    </lineage>
</organism>
<proteinExistence type="predicted"/>
<dbReference type="EMBL" id="KV453844">
    <property type="protein sequence ID" value="ODV88346.1"/>
    <property type="molecule type" value="Genomic_DNA"/>
</dbReference>
<keyword evidence="5" id="KW-1185">Reference proteome</keyword>
<name>A0A1E4T9B8_9ASCO</name>
<dbReference type="PANTHER" id="PTHR10334">
    <property type="entry name" value="CYSTEINE-RICH SECRETORY PROTEIN-RELATED"/>
    <property type="match status" value="1"/>
</dbReference>
<sequence length="422" mass="44089">MKVSTVLLSAAVAYATAAPAADAEPCYTCEYEVKTLTKTLADCHTCEEYDVVTVTKTAAPVTATSSTKKSSTACVSTITAAPVTVHVTEVCAPVYVTDTLTAFKYCHAETAAIYTVIDEDCGTTTAILSPSEAYKCDYTKSTATYPCPTYTEWVVDDHTYCYTPTATDDLCVVTQVTVYEPDSEYWVCAETVPATKTACEVCEGGYTVVPTGAAFALSVDVDIAVGVDVYVAISAASVTAAPVTSATGGVLPTGTGNATGTATETTTPGGGGGGPIPAPTPTEWVGVLSNLLAAHNSARAEYDANPLTWNSAIAADAQAWADTCRWEHPSTAPYNAYGQNLAFGHTTAEDIVGAWMSESSMYTGTLSPETGHFTQVVWKSTTELGCGMASCPELSNSYCVCFYSPPGNYVGEEAANVQWPKP</sequence>
<gene>
    <name evidence="4" type="ORF">CANCADRAFT_32973</name>
</gene>
<feature type="signal peptide" evidence="2">
    <location>
        <begin position="1"/>
        <end position="23"/>
    </location>
</feature>
<evidence type="ECO:0000313" key="5">
    <source>
        <dbReference type="Proteomes" id="UP000095023"/>
    </source>
</evidence>
<dbReference type="PROSITE" id="PS01009">
    <property type="entry name" value="CRISP_1"/>
    <property type="match status" value="1"/>
</dbReference>
<evidence type="ECO:0000259" key="3">
    <source>
        <dbReference type="SMART" id="SM00198"/>
    </source>
</evidence>
<dbReference type="OrthoDB" id="337038at2759"/>
<dbReference type="GO" id="GO:0005576">
    <property type="term" value="C:extracellular region"/>
    <property type="evidence" value="ECO:0007669"/>
    <property type="project" value="InterPro"/>
</dbReference>
<reference evidence="5" key="1">
    <citation type="submission" date="2016-02" db="EMBL/GenBank/DDBJ databases">
        <title>Comparative genomics of biotechnologically important yeasts.</title>
        <authorList>
            <consortium name="DOE Joint Genome Institute"/>
            <person name="Riley R."/>
            <person name="Haridas S."/>
            <person name="Wolfe K.H."/>
            <person name="Lopes M.R."/>
            <person name="Hittinger C.T."/>
            <person name="Goker M."/>
            <person name="Salamov A."/>
            <person name="Wisecaver J."/>
            <person name="Long T.M."/>
            <person name="Aerts A.L."/>
            <person name="Barry K."/>
            <person name="Choi C."/>
            <person name="Clum A."/>
            <person name="Coughlan A.Y."/>
            <person name="Deshpande S."/>
            <person name="Douglass A.P."/>
            <person name="Hanson S.J."/>
            <person name="Klenk H.-P."/>
            <person name="Labutti K."/>
            <person name="Lapidus A."/>
            <person name="Lindquist E."/>
            <person name="Lipzen A."/>
            <person name="Meier-Kolthoff J.P."/>
            <person name="Ohm R.A."/>
            <person name="Otillar R.P."/>
            <person name="Pangilinan J."/>
            <person name="Peng Y."/>
            <person name="Rokas A."/>
            <person name="Rosa C.A."/>
            <person name="Scheuner C."/>
            <person name="Sibirny A.A."/>
            <person name="Slot J.C."/>
            <person name="Stielow J.B."/>
            <person name="Sun H."/>
            <person name="Kurtzman C.P."/>
            <person name="Blackwell M."/>
            <person name="Jeffries T.W."/>
            <person name="Grigoriev I.V."/>
        </authorList>
    </citation>
    <scope>NUCLEOTIDE SEQUENCE [LARGE SCALE GENOMIC DNA]</scope>
    <source>
        <strain evidence="5">NRRL Y-17796</strain>
    </source>
</reference>
<dbReference type="InterPro" id="IPR014044">
    <property type="entry name" value="CAP_dom"/>
</dbReference>
<dbReference type="SUPFAM" id="SSF55797">
    <property type="entry name" value="PR-1-like"/>
    <property type="match status" value="1"/>
</dbReference>
<dbReference type="Pfam" id="PF00188">
    <property type="entry name" value="CAP"/>
    <property type="match status" value="1"/>
</dbReference>
<feature type="compositionally biased region" description="Low complexity" evidence="1">
    <location>
        <begin position="246"/>
        <end position="267"/>
    </location>
</feature>
<dbReference type="Gene3D" id="3.40.33.10">
    <property type="entry name" value="CAP"/>
    <property type="match status" value="1"/>
</dbReference>
<dbReference type="InterPro" id="IPR001283">
    <property type="entry name" value="CRISP-related"/>
</dbReference>
<keyword evidence="2" id="KW-0732">Signal</keyword>
<evidence type="ECO:0000256" key="1">
    <source>
        <dbReference type="SAM" id="MobiDB-lite"/>
    </source>
</evidence>
<feature type="chain" id="PRO_5009163092" description="SCP domain-containing protein" evidence="2">
    <location>
        <begin position="24"/>
        <end position="422"/>
    </location>
</feature>
<protein>
    <recommendedName>
        <fullName evidence="3">SCP domain-containing protein</fullName>
    </recommendedName>
</protein>
<evidence type="ECO:0000256" key="2">
    <source>
        <dbReference type="SAM" id="SignalP"/>
    </source>
</evidence>
<dbReference type="InterPro" id="IPR018244">
    <property type="entry name" value="Allrgn_V5/Tpx1_CS"/>
</dbReference>
<accession>A0A1E4T9B8</accession>
<dbReference type="PRINTS" id="PR00837">
    <property type="entry name" value="V5TPXLIKE"/>
</dbReference>
<feature type="domain" description="SCP" evidence="3">
    <location>
        <begin position="286"/>
        <end position="411"/>
    </location>
</feature>